<dbReference type="Gene3D" id="3.40.50.300">
    <property type="entry name" value="P-loop containing nucleotide triphosphate hydrolases"/>
    <property type="match status" value="1"/>
</dbReference>
<evidence type="ECO:0000256" key="2">
    <source>
        <dbReference type="ARBA" id="ARBA00005870"/>
    </source>
</evidence>
<dbReference type="Gene3D" id="3.30.70.240">
    <property type="match status" value="1"/>
</dbReference>
<dbReference type="PROSITE" id="PS00301">
    <property type="entry name" value="G_TR_1"/>
    <property type="match status" value="1"/>
</dbReference>
<dbReference type="RefSeq" id="XP_033356262.1">
    <property type="nucleotide sequence ID" value="XM_033500371.1"/>
</dbReference>
<evidence type="ECO:0000256" key="6">
    <source>
        <dbReference type="ARBA" id="ARBA00023128"/>
    </source>
</evidence>
<evidence type="ECO:0000313" key="11">
    <source>
        <dbReference type="RefSeq" id="XP_033356262.1"/>
    </source>
</evidence>
<dbReference type="InterPro" id="IPR005517">
    <property type="entry name" value="Transl_elong_EFG/EF2_IV"/>
</dbReference>
<dbReference type="InterPro" id="IPR000640">
    <property type="entry name" value="EFG_V-like"/>
</dbReference>
<keyword evidence="7 8" id="KW-0342">GTP-binding</keyword>
<dbReference type="GO" id="GO:0003924">
    <property type="term" value="F:GTPase activity"/>
    <property type="evidence" value="ECO:0007669"/>
    <property type="project" value="UniProtKB-UniRule"/>
</dbReference>
<comment type="pathway">
    <text evidence="8">Protein biosynthesis; polypeptide chain elongation.</text>
</comment>
<dbReference type="InterPro" id="IPR004161">
    <property type="entry name" value="EFTu-like_2"/>
</dbReference>
<dbReference type="InterPro" id="IPR020568">
    <property type="entry name" value="Ribosomal_Su5_D2-typ_SF"/>
</dbReference>
<evidence type="ECO:0000259" key="9">
    <source>
        <dbReference type="PROSITE" id="PS51722"/>
    </source>
</evidence>
<dbReference type="AlphaFoldDB" id="A0A6J3KT40"/>
<dbReference type="PROSITE" id="PS51722">
    <property type="entry name" value="G_TR_2"/>
    <property type="match status" value="1"/>
</dbReference>
<organism evidence="10 11">
    <name type="scientific">Bombus vosnesenskii</name>
    <dbReference type="NCBI Taxonomy" id="207650"/>
    <lineage>
        <taxon>Eukaryota</taxon>
        <taxon>Metazoa</taxon>
        <taxon>Ecdysozoa</taxon>
        <taxon>Arthropoda</taxon>
        <taxon>Hexapoda</taxon>
        <taxon>Insecta</taxon>
        <taxon>Pterygota</taxon>
        <taxon>Neoptera</taxon>
        <taxon>Endopterygota</taxon>
        <taxon>Hymenoptera</taxon>
        <taxon>Apocrita</taxon>
        <taxon>Aculeata</taxon>
        <taxon>Apoidea</taxon>
        <taxon>Anthophila</taxon>
        <taxon>Apidae</taxon>
        <taxon>Bombus</taxon>
        <taxon>Pyrobombus</taxon>
    </lineage>
</organism>
<dbReference type="GeneID" id="117236931"/>
<dbReference type="InterPro" id="IPR035647">
    <property type="entry name" value="EFG_III/V"/>
</dbReference>
<comment type="similarity">
    <text evidence="2">Belongs to the TRAFAC class translation factor GTPase superfamily. Classic translation factor GTPase family. EF-G/EF-2 subfamily.</text>
</comment>
<dbReference type="InterPro" id="IPR014721">
    <property type="entry name" value="Ribsml_uS5_D2-typ_fold_subgr"/>
</dbReference>
<dbReference type="CDD" id="cd01434">
    <property type="entry name" value="EFG_mtEFG1_IV"/>
    <property type="match status" value="1"/>
</dbReference>
<keyword evidence="4 8" id="KW-0251">Elongation factor</keyword>
<dbReference type="CDD" id="cd16262">
    <property type="entry name" value="EFG_III"/>
    <property type="match status" value="1"/>
</dbReference>
<proteinExistence type="inferred from homology"/>
<dbReference type="Pfam" id="PF00679">
    <property type="entry name" value="EFG_C"/>
    <property type="match status" value="1"/>
</dbReference>
<sequence>MSIITVLRYDMNLKSLRSRSHILKNSLQCLSSFAKYAEHKPLEKIRNIGISAHIDSGKTTLTERILFYTGRIAKMHEVRGKDNVGATMDSMELERQRGITIQSAATYTLWKDHNINIIDTPGHVDFTVEVERALRVLDGAILVLCAVGGVQSQTITVDRQMRRYNVPRLAFINKLDRLGANHKRTLEQLRGKLNLNAAFLQLPIGLESKNRGIVDLIHQKALYFEGDFGEVIREDEIPSDMRTEVRDKRQELIEHLSNVDEKLGEMYLNEMQILEKDITDAIRRSCIQRTFVPVLVGTALKNRGVQPLLDAIVDYLPNPGEVENYAFEHEKEASRILLNSERSDERPFIGLAFKLEAGKFGQLTYFRCYQGMVKKGDTLYNTRTKKKVRIQRLVRLHANQMEDVTTVYAGDIFALFGIDCASGDTFVNDPDLQLSMESIYVPEPVVSMSIQVKNSKDRENFAKGISRFTKEDPTLRYHYDPDNKESLVSGMGELHLEIYSQRLEREFNCPVILGKPKVSFRETLRAPIEFDYLHKKQSGGAGQYARVIGVLEPLPPEKNTELLFCDETIGTNVPKQFIPGVERGFRTMCEKGFLTGHKVAGVKFRLIDGMHHCVDSSELAFFLAGQGAIKDSYFNGSWQVLEPIMSVEITVPIEYQGMVMAQIIKRHGILINTDNNEGWSVLKAEVPLNDMFGYIGELRSNTQGKGEFTMEYARYTPCLQEVEERLIREYQIANNLIPETQRKQN</sequence>
<dbReference type="Pfam" id="PF03764">
    <property type="entry name" value="EFG_IV"/>
    <property type="match status" value="1"/>
</dbReference>
<keyword evidence="10" id="KW-1185">Reference proteome</keyword>
<dbReference type="InterPro" id="IPR047872">
    <property type="entry name" value="EFG_IV"/>
</dbReference>
<dbReference type="GO" id="GO:0070125">
    <property type="term" value="P:mitochondrial translational elongation"/>
    <property type="evidence" value="ECO:0007669"/>
    <property type="project" value="UniProtKB-UniRule"/>
</dbReference>
<dbReference type="PANTHER" id="PTHR43636">
    <property type="entry name" value="ELONGATION FACTOR G, MITOCHONDRIAL"/>
    <property type="match status" value="1"/>
</dbReference>
<gene>
    <name evidence="11" type="primary">LOC117236931</name>
</gene>
<evidence type="ECO:0000256" key="8">
    <source>
        <dbReference type="HAMAP-Rule" id="MF_03061"/>
    </source>
</evidence>
<dbReference type="PRINTS" id="PR00315">
    <property type="entry name" value="ELONGATNFCT"/>
</dbReference>
<dbReference type="Gene3D" id="3.30.230.10">
    <property type="match status" value="1"/>
</dbReference>
<dbReference type="FunFam" id="3.30.70.240:FF:000001">
    <property type="entry name" value="Elongation factor G"/>
    <property type="match status" value="1"/>
</dbReference>
<evidence type="ECO:0000256" key="5">
    <source>
        <dbReference type="ARBA" id="ARBA00022917"/>
    </source>
</evidence>
<comment type="function">
    <text evidence="8">Mitochondrial GTPase that catalyzes the GTP-dependent ribosomal translocation step during translation elongation. During this step, the ribosome changes from the pre-translocational (PRE) to the post-translocational (POST) state as the newly formed A-site-bound peptidyl-tRNA and P-site-bound deacylated tRNA move to the P and E sites, respectively. Catalyzes the coordinated movement of the two tRNA molecules, the mRNA and conformational changes in the ribosome.</text>
</comment>
<dbReference type="GO" id="GO:0005739">
    <property type="term" value="C:mitochondrion"/>
    <property type="evidence" value="ECO:0007669"/>
    <property type="project" value="UniProtKB-SubCell"/>
</dbReference>
<dbReference type="SMART" id="SM00838">
    <property type="entry name" value="EFG_C"/>
    <property type="match status" value="1"/>
</dbReference>
<dbReference type="GO" id="GO:0003746">
    <property type="term" value="F:translation elongation factor activity"/>
    <property type="evidence" value="ECO:0007669"/>
    <property type="project" value="UniProtKB-UniRule"/>
</dbReference>
<dbReference type="UniPathway" id="UPA00345"/>
<dbReference type="Gene3D" id="3.30.70.870">
    <property type="entry name" value="Elongation Factor G (Translational Gtpase), domain 3"/>
    <property type="match status" value="1"/>
</dbReference>
<protein>
    <recommendedName>
        <fullName evidence="8">Elongation factor G, mitochondrial</fullName>
        <shortName evidence="8">EF-Gmt</shortName>
    </recommendedName>
    <alternativeName>
        <fullName evidence="8">Elongation factor G 1, mitochondrial</fullName>
        <shortName evidence="8">mEF-G 1</shortName>
    </alternativeName>
    <alternativeName>
        <fullName evidence="8">Elongation factor G1</fullName>
    </alternativeName>
</protein>
<dbReference type="InterPro" id="IPR009000">
    <property type="entry name" value="Transl_B-barrel_sf"/>
</dbReference>
<comment type="subcellular location">
    <subcellularLocation>
        <location evidence="1 8">Mitochondrion</location>
    </subcellularLocation>
</comment>
<feature type="binding site" evidence="8">
    <location>
        <begin position="52"/>
        <end position="59"/>
    </location>
    <ligand>
        <name>GTP</name>
        <dbReference type="ChEBI" id="CHEBI:37565"/>
    </ligand>
</feature>
<dbReference type="PANTHER" id="PTHR43636:SF2">
    <property type="entry name" value="ELONGATION FACTOR G, MITOCHONDRIAL"/>
    <property type="match status" value="1"/>
</dbReference>
<comment type="similarity">
    <text evidence="8">Belongs to the GTP-binding elongation factor family. EF-G/EF-2 subfamily.</text>
</comment>
<reference evidence="11" key="1">
    <citation type="submission" date="2025-08" db="UniProtKB">
        <authorList>
            <consortium name="RefSeq"/>
        </authorList>
    </citation>
    <scope>IDENTIFICATION</scope>
    <source>
        <tissue evidence="11">Muscle</tissue>
    </source>
</reference>
<feature type="binding site" evidence="8">
    <location>
        <begin position="119"/>
        <end position="123"/>
    </location>
    <ligand>
        <name>GTP</name>
        <dbReference type="ChEBI" id="CHEBI:37565"/>
    </ligand>
</feature>
<dbReference type="Proteomes" id="UP000504631">
    <property type="component" value="Unplaced"/>
</dbReference>
<dbReference type="NCBIfam" id="TIGR00231">
    <property type="entry name" value="small_GTP"/>
    <property type="match status" value="1"/>
</dbReference>
<dbReference type="InterPro" id="IPR009022">
    <property type="entry name" value="EFG_III"/>
</dbReference>
<dbReference type="SUPFAM" id="SSF54211">
    <property type="entry name" value="Ribosomal protein S5 domain 2-like"/>
    <property type="match status" value="1"/>
</dbReference>
<dbReference type="Pfam" id="PF03144">
    <property type="entry name" value="GTP_EFTU_D2"/>
    <property type="match status" value="1"/>
</dbReference>
<name>A0A6J3KT40_9HYME</name>
<dbReference type="Pfam" id="PF00009">
    <property type="entry name" value="GTP_EFTU"/>
    <property type="match status" value="1"/>
</dbReference>
<evidence type="ECO:0000256" key="1">
    <source>
        <dbReference type="ARBA" id="ARBA00004173"/>
    </source>
</evidence>
<dbReference type="CDD" id="cd01886">
    <property type="entry name" value="EF-G"/>
    <property type="match status" value="1"/>
</dbReference>
<dbReference type="InterPro" id="IPR005225">
    <property type="entry name" value="Small_GTP-bd"/>
</dbReference>
<evidence type="ECO:0000256" key="3">
    <source>
        <dbReference type="ARBA" id="ARBA00022741"/>
    </source>
</evidence>
<dbReference type="HAMAP" id="MF_00054_B">
    <property type="entry name" value="EF_G_EF_2_B"/>
    <property type="match status" value="1"/>
</dbReference>
<dbReference type="FunFam" id="2.40.30.10:FF:000022">
    <property type="entry name" value="Elongation factor G, mitochondrial"/>
    <property type="match status" value="1"/>
</dbReference>
<evidence type="ECO:0000256" key="7">
    <source>
        <dbReference type="ARBA" id="ARBA00023134"/>
    </source>
</evidence>
<accession>A0A6J3KT40</accession>
<dbReference type="InterPro" id="IPR000795">
    <property type="entry name" value="T_Tr_GTP-bd_dom"/>
</dbReference>
<keyword evidence="6 8" id="KW-0496">Mitochondrion</keyword>
<keyword evidence="3 8" id="KW-0547">Nucleotide-binding</keyword>
<feature type="domain" description="Tr-type G" evidence="9">
    <location>
        <begin position="43"/>
        <end position="320"/>
    </location>
</feature>
<dbReference type="FunFam" id="3.30.70.870:FF:000001">
    <property type="entry name" value="Elongation factor G"/>
    <property type="match status" value="1"/>
</dbReference>
<dbReference type="CDD" id="cd04091">
    <property type="entry name" value="mtEFG1_II_like"/>
    <property type="match status" value="1"/>
</dbReference>
<evidence type="ECO:0000313" key="10">
    <source>
        <dbReference type="Proteomes" id="UP000504631"/>
    </source>
</evidence>
<dbReference type="NCBIfam" id="TIGR00484">
    <property type="entry name" value="EF-G"/>
    <property type="match status" value="1"/>
</dbReference>
<dbReference type="InterPro" id="IPR041095">
    <property type="entry name" value="EFG_II"/>
</dbReference>
<dbReference type="Pfam" id="PF14492">
    <property type="entry name" value="EFG_III"/>
    <property type="match status" value="1"/>
</dbReference>
<dbReference type="InterPro" id="IPR031157">
    <property type="entry name" value="G_TR_CS"/>
</dbReference>
<dbReference type="SUPFAM" id="SSF52540">
    <property type="entry name" value="P-loop containing nucleoside triphosphate hydrolases"/>
    <property type="match status" value="1"/>
</dbReference>
<dbReference type="SUPFAM" id="SSF50447">
    <property type="entry name" value="Translation proteins"/>
    <property type="match status" value="1"/>
</dbReference>
<dbReference type="Gene3D" id="2.40.30.10">
    <property type="entry name" value="Translation factors"/>
    <property type="match status" value="1"/>
</dbReference>
<dbReference type="FunFam" id="3.40.50.300:FF:000539">
    <property type="entry name" value="Elongation factor G, mitochondrial"/>
    <property type="match status" value="1"/>
</dbReference>
<keyword evidence="5 8" id="KW-0648">Protein biosynthesis</keyword>
<dbReference type="KEGG" id="bvk:117236931"/>
<evidence type="ECO:0000256" key="4">
    <source>
        <dbReference type="ARBA" id="ARBA00022768"/>
    </source>
</evidence>
<dbReference type="GO" id="GO:0005525">
    <property type="term" value="F:GTP binding"/>
    <property type="evidence" value="ECO:0007669"/>
    <property type="project" value="UniProtKB-UniRule"/>
</dbReference>
<dbReference type="NCBIfam" id="NF009381">
    <property type="entry name" value="PRK12740.1-5"/>
    <property type="match status" value="1"/>
</dbReference>
<dbReference type="InterPro" id="IPR004540">
    <property type="entry name" value="Transl_elong_EFG/EF2"/>
</dbReference>
<feature type="binding site" evidence="8">
    <location>
        <begin position="173"/>
        <end position="176"/>
    </location>
    <ligand>
        <name>GTP</name>
        <dbReference type="ChEBI" id="CHEBI:37565"/>
    </ligand>
</feature>
<dbReference type="InterPro" id="IPR027417">
    <property type="entry name" value="P-loop_NTPase"/>
</dbReference>
<dbReference type="CTD" id="34004"/>
<dbReference type="SMART" id="SM00889">
    <property type="entry name" value="EFG_IV"/>
    <property type="match status" value="1"/>
</dbReference>
<dbReference type="FunFam" id="3.30.230.10:FF:000003">
    <property type="entry name" value="Elongation factor G"/>
    <property type="match status" value="1"/>
</dbReference>
<dbReference type="SUPFAM" id="SSF54980">
    <property type="entry name" value="EF-G C-terminal domain-like"/>
    <property type="match status" value="2"/>
</dbReference>